<reference evidence="1" key="1">
    <citation type="submission" date="2018-05" db="EMBL/GenBank/DDBJ databases">
        <authorList>
            <person name="Lanie J.A."/>
            <person name="Ng W.-L."/>
            <person name="Kazmierczak K.M."/>
            <person name="Andrzejewski T.M."/>
            <person name="Davidsen T.M."/>
            <person name="Wayne K.J."/>
            <person name="Tettelin H."/>
            <person name="Glass J.I."/>
            <person name="Rusch D."/>
            <person name="Podicherti R."/>
            <person name="Tsui H.-C.T."/>
            <person name="Winkler M.E."/>
        </authorList>
    </citation>
    <scope>NUCLEOTIDE SEQUENCE</scope>
</reference>
<dbReference type="EMBL" id="UINC01049794">
    <property type="protein sequence ID" value="SVB61994.1"/>
    <property type="molecule type" value="Genomic_DNA"/>
</dbReference>
<feature type="non-terminal residue" evidence="1">
    <location>
        <position position="41"/>
    </location>
</feature>
<dbReference type="AlphaFoldDB" id="A0A382FI47"/>
<protein>
    <submittedName>
        <fullName evidence="1">Uncharacterized protein</fullName>
    </submittedName>
</protein>
<feature type="non-terminal residue" evidence="1">
    <location>
        <position position="1"/>
    </location>
</feature>
<gene>
    <name evidence="1" type="ORF">METZ01_LOCUS214848</name>
</gene>
<proteinExistence type="predicted"/>
<sequence length="41" mass="4366">MFVAKLSKLKGLFLIVGALLILSVFAAACGEEKAKPIIKFS</sequence>
<accession>A0A382FI47</accession>
<evidence type="ECO:0000313" key="1">
    <source>
        <dbReference type="EMBL" id="SVB61994.1"/>
    </source>
</evidence>
<name>A0A382FI47_9ZZZZ</name>
<organism evidence="1">
    <name type="scientific">marine metagenome</name>
    <dbReference type="NCBI Taxonomy" id="408172"/>
    <lineage>
        <taxon>unclassified sequences</taxon>
        <taxon>metagenomes</taxon>
        <taxon>ecological metagenomes</taxon>
    </lineage>
</organism>
<dbReference type="PROSITE" id="PS51257">
    <property type="entry name" value="PROKAR_LIPOPROTEIN"/>
    <property type="match status" value="1"/>
</dbReference>